<reference evidence="2" key="1">
    <citation type="journal article" date="2019" name="Int. J. Syst. Evol. Microbiol.">
        <title>The Global Catalogue of Microorganisms (GCM) 10K type strain sequencing project: providing services to taxonomists for standard genome sequencing and annotation.</title>
        <authorList>
            <consortium name="The Broad Institute Genomics Platform"/>
            <consortium name="The Broad Institute Genome Sequencing Center for Infectious Disease"/>
            <person name="Wu L."/>
            <person name="Ma J."/>
        </authorList>
    </citation>
    <scope>NUCLEOTIDE SEQUENCE [LARGE SCALE GENOMIC DNA]</scope>
    <source>
        <strain evidence="2">JCM 17561</strain>
    </source>
</reference>
<protein>
    <submittedName>
        <fullName evidence="1">Uncharacterized protein</fullName>
    </submittedName>
</protein>
<comment type="caution">
    <text evidence="1">The sequence shown here is derived from an EMBL/GenBank/DDBJ whole genome shotgun (WGS) entry which is preliminary data.</text>
</comment>
<dbReference type="EMBL" id="BAABBP010000017">
    <property type="protein sequence ID" value="GAA3996750.1"/>
    <property type="molecule type" value="Genomic_DNA"/>
</dbReference>
<proteinExistence type="predicted"/>
<accession>A0ABP7RFJ9</accession>
<evidence type="ECO:0000313" key="1">
    <source>
        <dbReference type="EMBL" id="GAA3996750.1"/>
    </source>
</evidence>
<evidence type="ECO:0000313" key="2">
    <source>
        <dbReference type="Proteomes" id="UP001501627"/>
    </source>
</evidence>
<name>A0ABP7RFJ9_9BURK</name>
<dbReference type="Proteomes" id="UP001501627">
    <property type="component" value="Unassembled WGS sequence"/>
</dbReference>
<organism evidence="1 2">
    <name type="scientific">Comamonas faecalis</name>
    <dbReference type="NCBI Taxonomy" id="1387849"/>
    <lineage>
        <taxon>Bacteria</taxon>
        <taxon>Pseudomonadati</taxon>
        <taxon>Pseudomonadota</taxon>
        <taxon>Betaproteobacteria</taxon>
        <taxon>Burkholderiales</taxon>
        <taxon>Comamonadaceae</taxon>
        <taxon>Comamonas</taxon>
    </lineage>
</organism>
<sequence length="139" mass="15447">MSIEHFDDFLRMAREQKERQRLLLVFAARELPEGATPAQRAQFERGEGGALVPLMCVDKKPEELTSFAALQDEVRQQMAFQGLDWSLVFAGALAGVLDAEPSDAQVDQQLQRMVDAVKSGQLAAYLPFNRDGEPVVLGR</sequence>
<keyword evidence="2" id="KW-1185">Reference proteome</keyword>
<dbReference type="RefSeq" id="WP_103045074.1">
    <property type="nucleotide sequence ID" value="NZ_BAABBP010000017.1"/>
</dbReference>
<gene>
    <name evidence="1" type="ORF">GCM10022279_20450</name>
</gene>